<comment type="similarity">
    <text evidence="7">Belongs to the binding-protein-dependent transport system permease family.</text>
</comment>
<dbReference type="Pfam" id="PF00528">
    <property type="entry name" value="BPD_transp_1"/>
    <property type="match status" value="1"/>
</dbReference>
<evidence type="ECO:0000313" key="10">
    <source>
        <dbReference type="Proteomes" id="UP000029096"/>
    </source>
</evidence>
<keyword evidence="10" id="KW-1185">Reference proteome</keyword>
<evidence type="ECO:0000256" key="1">
    <source>
        <dbReference type="ARBA" id="ARBA00004651"/>
    </source>
</evidence>
<dbReference type="Gene3D" id="1.10.3720.10">
    <property type="entry name" value="MetI-like"/>
    <property type="match status" value="1"/>
</dbReference>
<evidence type="ECO:0000313" key="9">
    <source>
        <dbReference type="EMBL" id="KFI45583.1"/>
    </source>
</evidence>
<organism evidence="9 10">
    <name type="scientific">Bifidobacterium bohemicum DSM 22767</name>
    <dbReference type="NCBI Taxonomy" id="1437606"/>
    <lineage>
        <taxon>Bacteria</taxon>
        <taxon>Bacillati</taxon>
        <taxon>Actinomycetota</taxon>
        <taxon>Actinomycetes</taxon>
        <taxon>Bifidobacteriales</taxon>
        <taxon>Bifidobacteriaceae</taxon>
        <taxon>Bifidobacterium</taxon>
    </lineage>
</organism>
<dbReference type="InterPro" id="IPR035906">
    <property type="entry name" value="MetI-like_sf"/>
</dbReference>
<feature type="transmembrane region" description="Helical" evidence="7">
    <location>
        <begin position="241"/>
        <end position="261"/>
    </location>
</feature>
<dbReference type="CDD" id="cd06261">
    <property type="entry name" value="TM_PBP2"/>
    <property type="match status" value="1"/>
</dbReference>
<evidence type="ECO:0000256" key="5">
    <source>
        <dbReference type="ARBA" id="ARBA00022989"/>
    </source>
</evidence>
<comment type="caution">
    <text evidence="9">The sequence shown here is derived from an EMBL/GenBank/DDBJ whole genome shotgun (WGS) entry which is preliminary data.</text>
</comment>
<dbReference type="EMBL" id="JGYP01000002">
    <property type="protein sequence ID" value="KFI45583.1"/>
    <property type="molecule type" value="Genomic_DNA"/>
</dbReference>
<name>A0A086ZGD3_9BIFI</name>
<dbReference type="InterPro" id="IPR000515">
    <property type="entry name" value="MetI-like"/>
</dbReference>
<keyword evidence="6 7" id="KW-0472">Membrane</keyword>
<dbReference type="OrthoDB" id="9794684at2"/>
<dbReference type="eggNOG" id="COG0395">
    <property type="taxonomic scope" value="Bacteria"/>
</dbReference>
<evidence type="ECO:0000256" key="2">
    <source>
        <dbReference type="ARBA" id="ARBA00022448"/>
    </source>
</evidence>
<keyword evidence="4 7" id="KW-0812">Transmembrane</keyword>
<dbReference type="GO" id="GO:0005886">
    <property type="term" value="C:plasma membrane"/>
    <property type="evidence" value="ECO:0007669"/>
    <property type="project" value="UniProtKB-SubCell"/>
</dbReference>
<dbReference type="AlphaFoldDB" id="A0A086ZGD3"/>
<dbReference type="GO" id="GO:0055085">
    <property type="term" value="P:transmembrane transport"/>
    <property type="evidence" value="ECO:0007669"/>
    <property type="project" value="InterPro"/>
</dbReference>
<feature type="transmembrane region" description="Helical" evidence="7">
    <location>
        <begin position="142"/>
        <end position="162"/>
    </location>
</feature>
<keyword evidence="2 7" id="KW-0813">Transport</keyword>
<feature type="transmembrane region" description="Helical" evidence="7">
    <location>
        <begin position="183"/>
        <end position="202"/>
    </location>
</feature>
<dbReference type="PROSITE" id="PS50928">
    <property type="entry name" value="ABC_TM1"/>
    <property type="match status" value="1"/>
</dbReference>
<keyword evidence="3" id="KW-1003">Cell membrane</keyword>
<dbReference type="PANTHER" id="PTHR43744">
    <property type="entry name" value="ABC TRANSPORTER PERMEASE PROTEIN MG189-RELATED-RELATED"/>
    <property type="match status" value="1"/>
</dbReference>
<dbReference type="STRING" id="1437606.BBOH_1005"/>
<reference evidence="9 10" key="1">
    <citation type="submission" date="2014-03" db="EMBL/GenBank/DDBJ databases">
        <title>Genomics of Bifidobacteria.</title>
        <authorList>
            <person name="Ventura M."/>
            <person name="Milani C."/>
            <person name="Lugli G.A."/>
        </authorList>
    </citation>
    <scope>NUCLEOTIDE SEQUENCE [LARGE SCALE GENOMIC DNA]</scope>
    <source>
        <strain evidence="9 10">DSM 22767</strain>
    </source>
</reference>
<gene>
    <name evidence="9" type="ORF">BBOH_1005</name>
</gene>
<feature type="domain" description="ABC transmembrane type-1" evidence="8">
    <location>
        <begin position="71"/>
        <end position="262"/>
    </location>
</feature>
<protein>
    <submittedName>
        <fullName evidence="9">Sugar ABC superfamily ATP binding cassette transporter, membrane protein</fullName>
    </submittedName>
</protein>
<evidence type="ECO:0000256" key="4">
    <source>
        <dbReference type="ARBA" id="ARBA00022692"/>
    </source>
</evidence>
<evidence type="ECO:0000256" key="7">
    <source>
        <dbReference type="RuleBase" id="RU363032"/>
    </source>
</evidence>
<feature type="transmembrane region" description="Helical" evidence="7">
    <location>
        <begin position="75"/>
        <end position="96"/>
    </location>
</feature>
<sequence length="276" mass="30866">MITIGHKRYNVIGGLLGWLWLLVVVVPIYYIVVTSLRDQMEIFNDNPLSIPRHVTFSAYQRVFQNDFLLYVRNSIIVTVATVVLILAVTIPAAYLIVRRVDAWSRRAYKLIVAGLAIPMQATIVPIYYIIVKIGLYDTLWALILPSAAFVIPITVMILVNFLRDIPSSLFEAMEVDGASEFSIMWRLAIPMVKPALITVSIYDALNVWNGFLFPLILTQSANNRVIPLSLWQFQGQFTVDVPGILAAVVISVLPILVAYVVGRRQMVAGLTAGFTK</sequence>
<comment type="subcellular location">
    <subcellularLocation>
        <location evidence="1 7">Cell membrane</location>
        <topology evidence="1 7">Multi-pass membrane protein</topology>
    </subcellularLocation>
</comment>
<evidence type="ECO:0000259" key="8">
    <source>
        <dbReference type="PROSITE" id="PS50928"/>
    </source>
</evidence>
<dbReference type="RefSeq" id="WP_033521304.1">
    <property type="nucleotide sequence ID" value="NZ_JDUS01000006.1"/>
</dbReference>
<feature type="transmembrane region" description="Helical" evidence="7">
    <location>
        <begin position="108"/>
        <end position="130"/>
    </location>
</feature>
<keyword evidence="5 7" id="KW-1133">Transmembrane helix</keyword>
<dbReference type="PANTHER" id="PTHR43744:SF12">
    <property type="entry name" value="ABC TRANSPORTER PERMEASE PROTEIN MG189-RELATED"/>
    <property type="match status" value="1"/>
</dbReference>
<evidence type="ECO:0000256" key="6">
    <source>
        <dbReference type="ARBA" id="ARBA00023136"/>
    </source>
</evidence>
<dbReference type="SUPFAM" id="SSF161098">
    <property type="entry name" value="MetI-like"/>
    <property type="match status" value="1"/>
</dbReference>
<feature type="transmembrane region" description="Helical" evidence="7">
    <location>
        <begin position="12"/>
        <end position="32"/>
    </location>
</feature>
<proteinExistence type="inferred from homology"/>
<dbReference type="Proteomes" id="UP000029096">
    <property type="component" value="Unassembled WGS sequence"/>
</dbReference>
<accession>A0A086ZGD3</accession>
<evidence type="ECO:0000256" key="3">
    <source>
        <dbReference type="ARBA" id="ARBA00022475"/>
    </source>
</evidence>